<keyword evidence="6" id="KW-0456">Lyase</keyword>
<feature type="transmembrane region" description="Helical" evidence="8">
    <location>
        <begin position="539"/>
        <end position="559"/>
    </location>
</feature>
<dbReference type="PANTHER" id="PTHR11920">
    <property type="entry name" value="GUANYLYL CYCLASE"/>
    <property type="match status" value="1"/>
</dbReference>
<comment type="caution">
    <text evidence="10">The sequence shown here is derived from an EMBL/GenBank/DDBJ whole genome shotgun (WGS) entry which is preliminary data.</text>
</comment>
<dbReference type="PROSITE" id="PS50125">
    <property type="entry name" value="GUANYLATE_CYCLASE_2"/>
    <property type="match status" value="1"/>
</dbReference>
<evidence type="ECO:0000259" key="9">
    <source>
        <dbReference type="PROSITE" id="PS50125"/>
    </source>
</evidence>
<evidence type="ECO:0000256" key="7">
    <source>
        <dbReference type="SAM" id="MobiDB-lite"/>
    </source>
</evidence>
<sequence>MNDSAMDDWNLETSSVVSSCSTLNGDLKHPQFDRPSGRNRRIVLVSLFLAALVFGLATYFVMLASQHAEFESSFESFARETADIAENNAENSLGHLRNLATAITSQVVDNEQATFPFVTIPHFDLRTQEIADLTGIEMILFVPFVTQQDAKTSSQEQQAHDDWETYTMEHQDWILQDYNYRGWDPSTLTPIPRHIYNYTLPPNFNETRPGFVDEGAFMEEILSNMSYHPSFFQAPVAQYGPRLVDTSLAKLDLLTHPIFKKEMVASLEYNVPVISETEDLEFLLQHIQPTNGSTTTELRSFTLETVKEDFRNNSRTVGFLVSVVPWKIFFRNLLPTNINGIVVKVVSDCGANFTYVCNGGRDDWAANGDHYNNDDDDNHQYYKDMKQHFPFFWKDHPTGASRHCHFDLVIFPNDEFADNYLTNDPLYYALIVVGVFIVTASLFVVYDYCQQSQQSLFIEEKARAEAIVTSLFPKHVGEQLMKEQQFNTTTHKLLGRRRLVEESMRVSSGNHNNANSRCLSDFLSGEMKVRGKRVKTKPLADLFPSATICFADIVGFTAWSSVREPFQVFTLLETLYQAFDKISKKRKIFKVETIGDCYVAVAGLPKPRPDHALAMAKFSRDCLEKFKELVNMLEVELGPDTADLGLRTGLHSGPVTAGVLRGERARFQLFGDTMNTCSRIESTGRGGRIHLSQECADELIKYKKKDLLVPRKDKVSAKGKGLLTTYWLRLSEDDDVTEEESEDSGDEAGVGSEQEQAKRLSKAKSRKIEWKRASRGPKVASNKALSTDARASYDKQNRLINWNTETLKRLLERVVARRNARGAGPTALTMAEEEAINRKVRSGRMVFDEVQDIIILPDYDQASADICENNSPDELPFDVVMQIREYVTAIAKLYPSNPFHDFDHASHVCMSVVKMLSRVVAPKMVAETALSGELHKQIHDHTYGITSDPITQFACVVSSLIHDVEHPGVPNSQLVKEQVEIAVKYKNISVAEQNSVEVSWNILMEPRFDKLRASIYTTETEMIRFRQLVVNSVMATDIVDKQLKALRNSRWERAFQQGSVDGEVDTDDDVEAINRKATIVIEHLIQASDVSHTMQHWHVFRKWNERLFREMYTAYQAGRAEKDPSEFWYKGEIGFFDFYIIPLAKKLKECGVFGVSSDEYLNYAQSNRREWEQKGEEIVKEYLAAFHKENGKMGRRLSRHMSSNRLLSATSDAPENTSFRESMQPNAKKSSFRAVENKSSLRQLNGRSQQALEDRNSLRQVNNDNAVNGSQKVVDHTRASQTKLNTNNDSSRKESTERTSSSQAKVAASNVNSPNVVTENTPSRQANGSATDSRREMLFDALTPSERDAGFTGVVNL</sequence>
<evidence type="ECO:0000256" key="2">
    <source>
        <dbReference type="ARBA" id="ARBA00022692"/>
    </source>
</evidence>
<dbReference type="InterPro" id="IPR001054">
    <property type="entry name" value="A/G_cyclase"/>
</dbReference>
<dbReference type="PANTHER" id="PTHR11920:SF335">
    <property type="entry name" value="GUANYLATE CYCLASE"/>
    <property type="match status" value="1"/>
</dbReference>
<keyword evidence="11" id="KW-1185">Reference proteome</keyword>
<feature type="compositionally biased region" description="Low complexity" evidence="7">
    <location>
        <begin position="1298"/>
        <end position="1317"/>
    </location>
</feature>
<evidence type="ECO:0000256" key="3">
    <source>
        <dbReference type="ARBA" id="ARBA00022741"/>
    </source>
</evidence>
<dbReference type="CDD" id="cd07302">
    <property type="entry name" value="CHD"/>
    <property type="match status" value="1"/>
</dbReference>
<evidence type="ECO:0000256" key="4">
    <source>
        <dbReference type="ARBA" id="ARBA00022989"/>
    </source>
</evidence>
<protein>
    <submittedName>
        <fullName evidence="10">Receptor-type guanylate cyclase gcy</fullName>
    </submittedName>
</protein>
<evidence type="ECO:0000256" key="1">
    <source>
        <dbReference type="ARBA" id="ARBA00004370"/>
    </source>
</evidence>
<dbReference type="GO" id="GO:0005886">
    <property type="term" value="C:plasma membrane"/>
    <property type="evidence" value="ECO:0007669"/>
    <property type="project" value="TreeGrafter"/>
</dbReference>
<keyword evidence="3" id="KW-0547">Nucleotide-binding</keyword>
<reference evidence="10" key="1">
    <citation type="submission" date="2020-06" db="EMBL/GenBank/DDBJ databases">
        <authorList>
            <consortium name="Plant Systems Biology data submission"/>
        </authorList>
    </citation>
    <scope>NUCLEOTIDE SEQUENCE</scope>
    <source>
        <strain evidence="10">D6</strain>
    </source>
</reference>
<dbReference type="InterPro" id="IPR050401">
    <property type="entry name" value="Cyclic_nucleotide_synthase"/>
</dbReference>
<dbReference type="Gene3D" id="3.30.70.1230">
    <property type="entry name" value="Nucleotide cyclase"/>
    <property type="match status" value="1"/>
</dbReference>
<dbReference type="GO" id="GO:0007168">
    <property type="term" value="P:receptor guanylyl cyclase signaling pathway"/>
    <property type="evidence" value="ECO:0007669"/>
    <property type="project" value="TreeGrafter"/>
</dbReference>
<dbReference type="SUPFAM" id="SSF55073">
    <property type="entry name" value="Nucleotide cyclase"/>
    <property type="match status" value="1"/>
</dbReference>
<dbReference type="GO" id="GO:0000166">
    <property type="term" value="F:nucleotide binding"/>
    <property type="evidence" value="ECO:0007669"/>
    <property type="project" value="UniProtKB-KW"/>
</dbReference>
<feature type="region of interest" description="Disordered" evidence="7">
    <location>
        <begin position="1194"/>
        <end position="1333"/>
    </location>
</feature>
<evidence type="ECO:0000313" key="11">
    <source>
        <dbReference type="Proteomes" id="UP001153069"/>
    </source>
</evidence>
<feature type="compositionally biased region" description="Acidic residues" evidence="7">
    <location>
        <begin position="734"/>
        <end position="746"/>
    </location>
</feature>
<proteinExistence type="predicted"/>
<feature type="compositionally biased region" description="Polar residues" evidence="7">
    <location>
        <begin position="1200"/>
        <end position="1229"/>
    </location>
</feature>
<feature type="region of interest" description="Disordered" evidence="7">
    <location>
        <begin position="734"/>
        <end position="787"/>
    </location>
</feature>
<feature type="compositionally biased region" description="Polar residues" evidence="7">
    <location>
        <begin position="1318"/>
        <end position="1331"/>
    </location>
</feature>
<dbReference type="SMART" id="SM00044">
    <property type="entry name" value="CYCc"/>
    <property type="match status" value="1"/>
</dbReference>
<dbReference type="GO" id="GO:0001653">
    <property type="term" value="F:peptide receptor activity"/>
    <property type="evidence" value="ECO:0007669"/>
    <property type="project" value="TreeGrafter"/>
</dbReference>
<evidence type="ECO:0000256" key="6">
    <source>
        <dbReference type="ARBA" id="ARBA00023239"/>
    </source>
</evidence>
<dbReference type="InterPro" id="IPR029787">
    <property type="entry name" value="Nucleotide_cyclase"/>
</dbReference>
<evidence type="ECO:0000313" key="10">
    <source>
        <dbReference type="EMBL" id="CAB9527019.1"/>
    </source>
</evidence>
<evidence type="ECO:0000256" key="8">
    <source>
        <dbReference type="SAM" id="Phobius"/>
    </source>
</evidence>
<organism evidence="10 11">
    <name type="scientific">Seminavis robusta</name>
    <dbReference type="NCBI Taxonomy" id="568900"/>
    <lineage>
        <taxon>Eukaryota</taxon>
        <taxon>Sar</taxon>
        <taxon>Stramenopiles</taxon>
        <taxon>Ochrophyta</taxon>
        <taxon>Bacillariophyta</taxon>
        <taxon>Bacillariophyceae</taxon>
        <taxon>Bacillariophycidae</taxon>
        <taxon>Naviculales</taxon>
        <taxon>Naviculaceae</taxon>
        <taxon>Seminavis</taxon>
    </lineage>
</organism>
<feature type="transmembrane region" description="Helical" evidence="8">
    <location>
        <begin position="426"/>
        <end position="446"/>
    </location>
</feature>
<dbReference type="GO" id="GO:0004016">
    <property type="term" value="F:adenylate cyclase activity"/>
    <property type="evidence" value="ECO:0007669"/>
    <property type="project" value="TreeGrafter"/>
</dbReference>
<accession>A0A9N8EW09</accession>
<dbReference type="GO" id="GO:0004114">
    <property type="term" value="F:3',5'-cyclic-nucleotide phosphodiesterase activity"/>
    <property type="evidence" value="ECO:0007669"/>
    <property type="project" value="InterPro"/>
</dbReference>
<evidence type="ECO:0000256" key="5">
    <source>
        <dbReference type="ARBA" id="ARBA00023136"/>
    </source>
</evidence>
<dbReference type="GO" id="GO:0035556">
    <property type="term" value="P:intracellular signal transduction"/>
    <property type="evidence" value="ECO:0007669"/>
    <property type="project" value="InterPro"/>
</dbReference>
<keyword evidence="2 8" id="KW-0812">Transmembrane</keyword>
<keyword evidence="10" id="KW-0675">Receptor</keyword>
<dbReference type="InterPro" id="IPR036971">
    <property type="entry name" value="PDEase_catalytic_dom_sf"/>
</dbReference>
<comment type="subcellular location">
    <subcellularLocation>
        <location evidence="1">Membrane</location>
    </subcellularLocation>
</comment>
<dbReference type="Pfam" id="PF00211">
    <property type="entry name" value="Guanylate_cyc"/>
    <property type="match status" value="1"/>
</dbReference>
<feature type="compositionally biased region" description="Polar residues" evidence="7">
    <location>
        <begin position="1279"/>
        <end position="1289"/>
    </location>
</feature>
<keyword evidence="5 8" id="KW-0472">Membrane</keyword>
<dbReference type="SUPFAM" id="SSF109604">
    <property type="entry name" value="HD-domain/PDEase-like"/>
    <property type="match status" value="1"/>
</dbReference>
<feature type="compositionally biased region" description="Polar residues" evidence="7">
    <location>
        <begin position="1237"/>
        <end position="1251"/>
    </location>
</feature>
<keyword evidence="4 8" id="KW-1133">Transmembrane helix</keyword>
<dbReference type="Gene3D" id="1.10.1300.10">
    <property type="entry name" value="3'5'-cyclic nucleotide phosphodiesterase, catalytic domain"/>
    <property type="match status" value="1"/>
</dbReference>
<dbReference type="Pfam" id="PF00233">
    <property type="entry name" value="PDEase_I"/>
    <property type="match status" value="1"/>
</dbReference>
<dbReference type="Proteomes" id="UP001153069">
    <property type="component" value="Unassembled WGS sequence"/>
</dbReference>
<name>A0A9N8EW09_9STRA</name>
<dbReference type="GO" id="GO:0004383">
    <property type="term" value="F:guanylate cyclase activity"/>
    <property type="evidence" value="ECO:0007669"/>
    <property type="project" value="TreeGrafter"/>
</dbReference>
<dbReference type="InterPro" id="IPR002073">
    <property type="entry name" value="PDEase_catalytic_dom"/>
</dbReference>
<feature type="domain" description="Guanylate cyclase" evidence="9">
    <location>
        <begin position="547"/>
        <end position="681"/>
    </location>
</feature>
<feature type="compositionally biased region" description="Polar residues" evidence="7">
    <location>
        <begin position="1258"/>
        <end position="1271"/>
    </location>
</feature>
<gene>
    <name evidence="10" type="ORF">SEMRO_1927_G305940.1</name>
</gene>
<dbReference type="EMBL" id="CAICTM010001925">
    <property type="protein sequence ID" value="CAB9527019.1"/>
    <property type="molecule type" value="Genomic_DNA"/>
</dbReference>
<feature type="transmembrane region" description="Helical" evidence="8">
    <location>
        <begin position="42"/>
        <end position="62"/>
    </location>
</feature>